<proteinExistence type="predicted"/>
<evidence type="ECO:0000313" key="2">
    <source>
        <dbReference type="Proteomes" id="UP000549394"/>
    </source>
</evidence>
<dbReference type="Proteomes" id="UP000549394">
    <property type="component" value="Unassembled WGS sequence"/>
</dbReference>
<keyword evidence="2" id="KW-1185">Reference proteome</keyword>
<comment type="caution">
    <text evidence="1">The sequence shown here is derived from an EMBL/GenBank/DDBJ whole genome shotgun (WGS) entry which is preliminary data.</text>
</comment>
<reference evidence="1 2" key="1">
    <citation type="submission" date="2020-08" db="EMBL/GenBank/DDBJ databases">
        <authorList>
            <person name="Hejnol A."/>
        </authorList>
    </citation>
    <scope>NUCLEOTIDE SEQUENCE [LARGE SCALE GENOMIC DNA]</scope>
</reference>
<accession>A0A7I8VJD1</accession>
<dbReference type="AlphaFoldDB" id="A0A7I8VJD1"/>
<organism evidence="1 2">
    <name type="scientific">Dimorphilus gyrociliatus</name>
    <dbReference type="NCBI Taxonomy" id="2664684"/>
    <lineage>
        <taxon>Eukaryota</taxon>
        <taxon>Metazoa</taxon>
        <taxon>Spiralia</taxon>
        <taxon>Lophotrochozoa</taxon>
        <taxon>Annelida</taxon>
        <taxon>Polychaeta</taxon>
        <taxon>Polychaeta incertae sedis</taxon>
        <taxon>Dinophilidae</taxon>
        <taxon>Dimorphilus</taxon>
    </lineage>
</organism>
<protein>
    <submittedName>
        <fullName evidence="1">DgyrCDS5265</fullName>
    </submittedName>
</protein>
<gene>
    <name evidence="1" type="ORF">DGYR_LOCUS5004</name>
</gene>
<evidence type="ECO:0000313" key="1">
    <source>
        <dbReference type="EMBL" id="CAD5116367.1"/>
    </source>
</evidence>
<sequence>MRVSYAAIDNILLHFKCSTSIFISNAISDCKLNDVFCGYSFKNDILSPFQWEINRNLKDNLYQFNLNGYSKLDDEALLIIPKLKTTKANRLCLSYKLDSNMEFEWNVVAISLKSKSKSVLKSHVMDRFHRNTWITYINDKAEMVLRKK</sequence>
<name>A0A7I8VJD1_9ANNE</name>
<dbReference type="EMBL" id="CAJFCJ010000006">
    <property type="protein sequence ID" value="CAD5116367.1"/>
    <property type="molecule type" value="Genomic_DNA"/>
</dbReference>